<comment type="caution">
    <text evidence="4">The sequence shown here is derived from an EMBL/GenBank/DDBJ whole genome shotgun (WGS) entry which is preliminary data.</text>
</comment>
<protein>
    <submittedName>
        <fullName evidence="4">Hsp20/alpha crystallin family protein</fullName>
    </submittedName>
</protein>
<evidence type="ECO:0000313" key="4">
    <source>
        <dbReference type="EMBL" id="GAA2437649.1"/>
    </source>
</evidence>
<evidence type="ECO:0000256" key="2">
    <source>
        <dbReference type="RuleBase" id="RU003616"/>
    </source>
</evidence>
<dbReference type="CDD" id="cd06464">
    <property type="entry name" value="ACD_sHsps-like"/>
    <property type="match status" value="1"/>
</dbReference>
<dbReference type="Pfam" id="PF00011">
    <property type="entry name" value="HSP20"/>
    <property type="match status" value="1"/>
</dbReference>
<evidence type="ECO:0000313" key="5">
    <source>
        <dbReference type="Proteomes" id="UP001501231"/>
    </source>
</evidence>
<proteinExistence type="inferred from homology"/>
<feature type="domain" description="SHSP" evidence="3">
    <location>
        <begin position="26"/>
        <end position="139"/>
    </location>
</feature>
<organism evidence="4 5">
    <name type="scientific">Actinomadura vinacea</name>
    <dbReference type="NCBI Taxonomy" id="115336"/>
    <lineage>
        <taxon>Bacteria</taxon>
        <taxon>Bacillati</taxon>
        <taxon>Actinomycetota</taxon>
        <taxon>Actinomycetes</taxon>
        <taxon>Streptosporangiales</taxon>
        <taxon>Thermomonosporaceae</taxon>
        <taxon>Actinomadura</taxon>
    </lineage>
</organism>
<dbReference type="Proteomes" id="UP001501231">
    <property type="component" value="Unassembled WGS sequence"/>
</dbReference>
<dbReference type="InterPro" id="IPR031107">
    <property type="entry name" value="Small_HSP"/>
</dbReference>
<evidence type="ECO:0000256" key="1">
    <source>
        <dbReference type="PROSITE-ProRule" id="PRU00285"/>
    </source>
</evidence>
<dbReference type="InterPro" id="IPR002068">
    <property type="entry name" value="A-crystallin/Hsp20_dom"/>
</dbReference>
<reference evidence="4 5" key="1">
    <citation type="journal article" date="2019" name="Int. J. Syst. Evol. Microbiol.">
        <title>The Global Catalogue of Microorganisms (GCM) 10K type strain sequencing project: providing services to taxonomists for standard genome sequencing and annotation.</title>
        <authorList>
            <consortium name="The Broad Institute Genomics Platform"/>
            <consortium name="The Broad Institute Genome Sequencing Center for Infectious Disease"/>
            <person name="Wu L."/>
            <person name="Ma J."/>
        </authorList>
    </citation>
    <scope>NUCLEOTIDE SEQUENCE [LARGE SCALE GENOMIC DNA]</scope>
    <source>
        <strain evidence="4 5">JCM 3325</strain>
    </source>
</reference>
<dbReference type="SUPFAM" id="SSF49764">
    <property type="entry name" value="HSP20-like chaperones"/>
    <property type="match status" value="1"/>
</dbReference>
<evidence type="ECO:0000259" key="3">
    <source>
        <dbReference type="PROSITE" id="PS01031"/>
    </source>
</evidence>
<dbReference type="PANTHER" id="PTHR11527">
    <property type="entry name" value="HEAT-SHOCK PROTEIN 20 FAMILY MEMBER"/>
    <property type="match status" value="1"/>
</dbReference>
<gene>
    <name evidence="4" type="ORF">GCM10010191_60700</name>
</gene>
<keyword evidence="5" id="KW-1185">Reference proteome</keyword>
<dbReference type="RefSeq" id="WP_344593521.1">
    <property type="nucleotide sequence ID" value="NZ_BAAARW010000022.1"/>
</dbReference>
<name>A0ABN3JQX6_9ACTN</name>
<dbReference type="EMBL" id="BAAARW010000022">
    <property type="protein sequence ID" value="GAA2437649.1"/>
    <property type="molecule type" value="Genomic_DNA"/>
</dbReference>
<accession>A0ABN3JQX6</accession>
<dbReference type="InterPro" id="IPR008978">
    <property type="entry name" value="HSP20-like_chaperone"/>
</dbReference>
<dbReference type="Gene3D" id="2.60.40.790">
    <property type="match status" value="1"/>
</dbReference>
<dbReference type="PROSITE" id="PS01031">
    <property type="entry name" value="SHSP"/>
    <property type="match status" value="1"/>
</dbReference>
<comment type="similarity">
    <text evidence="1 2">Belongs to the small heat shock protein (HSP20) family.</text>
</comment>
<sequence length="149" mass="16806">MSRLERREPRTLFPELLDWLESPVTALRPGLAQAIRVEDFVVDDDYVIRAELPGLDPGKDVEITVTGGTLHIHAERQEWQKETHRSEFRYGTFSRSLALPAEIDPDEITADYDKGILTVRVPLPKAAKREAKRITVQNVVQGETGTTAD</sequence>